<gene>
    <name evidence="2" type="ORF">GCM10023335_74390</name>
</gene>
<proteinExistence type="predicted"/>
<comment type="caution">
    <text evidence="2">The sequence shown here is derived from an EMBL/GenBank/DDBJ whole genome shotgun (WGS) entry which is preliminary data.</text>
</comment>
<protein>
    <recommendedName>
        <fullName evidence="4">Zinc-finger domain-containing protein</fullName>
    </recommendedName>
</protein>
<evidence type="ECO:0000313" key="3">
    <source>
        <dbReference type="Proteomes" id="UP001501759"/>
    </source>
</evidence>
<keyword evidence="3" id="KW-1185">Reference proteome</keyword>
<organism evidence="2 3">
    <name type="scientific">Streptomyces siamensis</name>
    <dbReference type="NCBI Taxonomy" id="1274986"/>
    <lineage>
        <taxon>Bacteria</taxon>
        <taxon>Bacillati</taxon>
        <taxon>Actinomycetota</taxon>
        <taxon>Actinomycetes</taxon>
        <taxon>Kitasatosporales</taxon>
        <taxon>Streptomycetaceae</taxon>
        <taxon>Streptomyces</taxon>
    </lineage>
</organism>
<name>A0ABP9JKT2_9ACTN</name>
<evidence type="ECO:0000256" key="1">
    <source>
        <dbReference type="SAM" id="MobiDB-lite"/>
    </source>
</evidence>
<sequence>MSDPRQTPHLHPADLAHDALDGGEAARPSDARHLAACAPCRSRFAEFRRVVAAGRSSRPYDPLHAPPPRVWQAIRTQARAGRPAPHRATARRPFPGTKGQGNAHR</sequence>
<evidence type="ECO:0000313" key="2">
    <source>
        <dbReference type="EMBL" id="GAA5032193.1"/>
    </source>
</evidence>
<feature type="region of interest" description="Disordered" evidence="1">
    <location>
        <begin position="77"/>
        <end position="105"/>
    </location>
</feature>
<dbReference type="Proteomes" id="UP001501759">
    <property type="component" value="Unassembled WGS sequence"/>
</dbReference>
<accession>A0ABP9JKT2</accession>
<reference evidence="3" key="1">
    <citation type="journal article" date="2019" name="Int. J. Syst. Evol. Microbiol.">
        <title>The Global Catalogue of Microorganisms (GCM) 10K type strain sequencing project: providing services to taxonomists for standard genome sequencing and annotation.</title>
        <authorList>
            <consortium name="The Broad Institute Genomics Platform"/>
            <consortium name="The Broad Institute Genome Sequencing Center for Infectious Disease"/>
            <person name="Wu L."/>
            <person name="Ma J."/>
        </authorList>
    </citation>
    <scope>NUCLEOTIDE SEQUENCE [LARGE SCALE GENOMIC DNA]</scope>
    <source>
        <strain evidence="3">JCM 18409</strain>
    </source>
</reference>
<evidence type="ECO:0008006" key="4">
    <source>
        <dbReference type="Google" id="ProtNLM"/>
    </source>
</evidence>
<dbReference type="EMBL" id="BAABKB010000037">
    <property type="protein sequence ID" value="GAA5032193.1"/>
    <property type="molecule type" value="Genomic_DNA"/>
</dbReference>
<feature type="compositionally biased region" description="Basic and acidic residues" evidence="1">
    <location>
        <begin position="11"/>
        <end position="20"/>
    </location>
</feature>
<feature type="region of interest" description="Disordered" evidence="1">
    <location>
        <begin position="1"/>
        <end position="32"/>
    </location>
</feature>